<dbReference type="Proteomes" id="UP000886251">
    <property type="component" value="Unassembled WGS sequence"/>
</dbReference>
<comment type="caution">
    <text evidence="1">The sequence shown here is derived from an EMBL/GenBank/DDBJ whole genome shotgun (WGS) entry which is preliminary data.</text>
</comment>
<dbReference type="AlphaFoldDB" id="A0A831RKQ0"/>
<organism evidence="1">
    <name type="scientific">Sedimenticola thiotaurini</name>
    <dbReference type="NCBI Taxonomy" id="1543721"/>
    <lineage>
        <taxon>Bacteria</taxon>
        <taxon>Pseudomonadati</taxon>
        <taxon>Pseudomonadota</taxon>
        <taxon>Gammaproteobacteria</taxon>
        <taxon>Chromatiales</taxon>
        <taxon>Sedimenticolaceae</taxon>
        <taxon>Sedimenticola</taxon>
    </lineage>
</organism>
<sequence length="171" mass="19147">MELHRTAAGRAWPLSAWILFPLLLIAALPVRAEGLEGYTLHGQLGAYTHYSSSDDHKGPPVLVNLELNSPQDWLFGLSLFNNSFGQFSQYLYAGKKWRLPKIQKYLQVKLTAGVVHGYDDEFEDKIPFNKDGWGVGVIPSVGFKKDRWAVDLVALGTAGLLLAVGYDIWEW</sequence>
<dbReference type="EMBL" id="DRKP01000099">
    <property type="protein sequence ID" value="HEB96503.1"/>
    <property type="molecule type" value="Genomic_DNA"/>
</dbReference>
<protein>
    <submittedName>
        <fullName evidence="1">Uncharacterized protein</fullName>
    </submittedName>
</protein>
<proteinExistence type="predicted"/>
<accession>A0A831RKQ0</accession>
<reference evidence="1" key="1">
    <citation type="journal article" date="2020" name="mSystems">
        <title>Genome- and Community-Level Interaction Insights into Carbon Utilization and Element Cycling Functions of Hydrothermarchaeota in Hydrothermal Sediment.</title>
        <authorList>
            <person name="Zhou Z."/>
            <person name="Liu Y."/>
            <person name="Xu W."/>
            <person name="Pan J."/>
            <person name="Luo Z.H."/>
            <person name="Li M."/>
        </authorList>
    </citation>
    <scope>NUCLEOTIDE SEQUENCE [LARGE SCALE GENOMIC DNA]</scope>
    <source>
        <strain evidence="1">HyVt-443</strain>
    </source>
</reference>
<evidence type="ECO:0000313" key="1">
    <source>
        <dbReference type="EMBL" id="HEB96503.1"/>
    </source>
</evidence>
<gene>
    <name evidence="1" type="ORF">ENI96_08750</name>
</gene>
<name>A0A831RKQ0_9GAMM</name>